<evidence type="ECO:0000313" key="5">
    <source>
        <dbReference type="Proteomes" id="UP000652761"/>
    </source>
</evidence>
<dbReference type="Proteomes" id="UP000652761">
    <property type="component" value="Unassembled WGS sequence"/>
</dbReference>
<dbReference type="EMBL" id="NMUH01001048">
    <property type="protein sequence ID" value="MQL88344.1"/>
    <property type="molecule type" value="Genomic_DNA"/>
</dbReference>
<evidence type="ECO:0000256" key="2">
    <source>
        <dbReference type="SAM" id="MobiDB-lite"/>
    </source>
</evidence>
<comment type="caution">
    <text evidence="4">The sequence shown here is derived from an EMBL/GenBank/DDBJ whole genome shotgun (WGS) entry which is preliminary data.</text>
</comment>
<keyword evidence="1" id="KW-0479">Metal-binding</keyword>
<proteinExistence type="predicted"/>
<keyword evidence="5" id="KW-1185">Reference proteome</keyword>
<feature type="compositionally biased region" description="Polar residues" evidence="2">
    <location>
        <begin position="205"/>
        <end position="214"/>
    </location>
</feature>
<evidence type="ECO:0000256" key="1">
    <source>
        <dbReference type="PROSITE-ProRule" id="PRU00047"/>
    </source>
</evidence>
<sequence length="359" mass="38611">MPAQGQGAYQPRQAAVGVQFPVPPPVVPEQQIEPEVEQPERQQQSGIGSTRAGRRRMAVTKDRTALLERFLHLRPPMFHGEYDPDKAESWTHELERIFETMECTEEDQVRLAVYQLKGAAHEWWIGDLTVSQYHQRFVRLLRHVPHVAGSDQACAERFIVRLGPDLRWGVTAHMCTTLGEAVAKATTLDREAWQPQQQQQQQQQGGASSRSSPYQRPAGSRGSATSSSSGSGSSGSSKLRSKFKQMSTRGGGRGKQQKCHSRFAEQLVVQRAEQGSQEAVCYTCGLPGHFKRDCLVEAATSAVCSAAASVPVPSSVVGTTSAAARAVPAAGSTVSVAAAVPTVPATTVVPPAVAVVPPA</sequence>
<reference evidence="4" key="1">
    <citation type="submission" date="2017-07" db="EMBL/GenBank/DDBJ databases">
        <title>Taro Niue Genome Assembly and Annotation.</title>
        <authorList>
            <person name="Atibalentja N."/>
            <person name="Keating K."/>
            <person name="Fields C.J."/>
        </authorList>
    </citation>
    <scope>NUCLEOTIDE SEQUENCE</scope>
    <source>
        <strain evidence="4">Niue_2</strain>
        <tissue evidence="4">Leaf</tissue>
    </source>
</reference>
<protein>
    <recommendedName>
        <fullName evidence="3">CCHC-type domain-containing protein</fullName>
    </recommendedName>
</protein>
<organism evidence="4 5">
    <name type="scientific">Colocasia esculenta</name>
    <name type="common">Wild taro</name>
    <name type="synonym">Arum esculentum</name>
    <dbReference type="NCBI Taxonomy" id="4460"/>
    <lineage>
        <taxon>Eukaryota</taxon>
        <taxon>Viridiplantae</taxon>
        <taxon>Streptophyta</taxon>
        <taxon>Embryophyta</taxon>
        <taxon>Tracheophyta</taxon>
        <taxon>Spermatophyta</taxon>
        <taxon>Magnoliopsida</taxon>
        <taxon>Liliopsida</taxon>
        <taxon>Araceae</taxon>
        <taxon>Aroideae</taxon>
        <taxon>Colocasieae</taxon>
        <taxon>Colocasia</taxon>
    </lineage>
</organism>
<dbReference type="InterPro" id="IPR036875">
    <property type="entry name" value="Znf_CCHC_sf"/>
</dbReference>
<keyword evidence="1" id="KW-0862">Zinc</keyword>
<accession>A0A843V3R7</accession>
<dbReference type="GO" id="GO:0003676">
    <property type="term" value="F:nucleic acid binding"/>
    <property type="evidence" value="ECO:0007669"/>
    <property type="project" value="InterPro"/>
</dbReference>
<dbReference type="SUPFAM" id="SSF57756">
    <property type="entry name" value="Retrovirus zinc finger-like domains"/>
    <property type="match status" value="1"/>
</dbReference>
<evidence type="ECO:0000259" key="3">
    <source>
        <dbReference type="PROSITE" id="PS50158"/>
    </source>
</evidence>
<evidence type="ECO:0000313" key="4">
    <source>
        <dbReference type="EMBL" id="MQL88344.1"/>
    </source>
</evidence>
<feature type="compositionally biased region" description="Low complexity" evidence="2">
    <location>
        <begin position="194"/>
        <end position="204"/>
    </location>
</feature>
<name>A0A843V3R7_COLES</name>
<feature type="region of interest" description="Disordered" evidence="2">
    <location>
        <begin position="1"/>
        <end position="57"/>
    </location>
</feature>
<dbReference type="Pfam" id="PF00098">
    <property type="entry name" value="zf-CCHC"/>
    <property type="match status" value="1"/>
</dbReference>
<dbReference type="GO" id="GO:0008270">
    <property type="term" value="F:zinc ion binding"/>
    <property type="evidence" value="ECO:0007669"/>
    <property type="project" value="UniProtKB-KW"/>
</dbReference>
<gene>
    <name evidence="4" type="ORF">Taro_020901</name>
</gene>
<dbReference type="InterPro" id="IPR001878">
    <property type="entry name" value="Znf_CCHC"/>
</dbReference>
<dbReference type="AlphaFoldDB" id="A0A843V3R7"/>
<feature type="compositionally biased region" description="Low complexity" evidence="2">
    <location>
        <begin position="219"/>
        <end position="237"/>
    </location>
</feature>
<dbReference type="SMART" id="SM00343">
    <property type="entry name" value="ZnF_C2HC"/>
    <property type="match status" value="1"/>
</dbReference>
<feature type="region of interest" description="Disordered" evidence="2">
    <location>
        <begin position="189"/>
        <end position="259"/>
    </location>
</feature>
<feature type="domain" description="CCHC-type" evidence="3">
    <location>
        <begin position="281"/>
        <end position="294"/>
    </location>
</feature>
<feature type="non-terminal residue" evidence="4">
    <location>
        <position position="359"/>
    </location>
</feature>
<dbReference type="PROSITE" id="PS50158">
    <property type="entry name" value="ZF_CCHC"/>
    <property type="match status" value="1"/>
</dbReference>
<keyword evidence="1" id="KW-0863">Zinc-finger</keyword>